<evidence type="ECO:0000256" key="4">
    <source>
        <dbReference type="ARBA" id="ARBA00023235"/>
    </source>
</evidence>
<comment type="catalytic activity">
    <reaction evidence="1 5">
        <text>[protein]-peptidylproline (omega=180) = [protein]-peptidylproline (omega=0)</text>
        <dbReference type="Rhea" id="RHEA:16237"/>
        <dbReference type="Rhea" id="RHEA-COMP:10747"/>
        <dbReference type="Rhea" id="RHEA-COMP:10748"/>
        <dbReference type="ChEBI" id="CHEBI:83833"/>
        <dbReference type="ChEBI" id="CHEBI:83834"/>
        <dbReference type="EC" id="5.2.1.8"/>
    </reaction>
</comment>
<dbReference type="Pfam" id="PF00160">
    <property type="entry name" value="Pro_isomerase"/>
    <property type="match status" value="1"/>
</dbReference>
<keyword evidence="5" id="KW-0732">Signal</keyword>
<dbReference type="InterPro" id="IPR002130">
    <property type="entry name" value="Cyclophilin-type_PPIase_dom"/>
</dbReference>
<keyword evidence="9" id="KW-1185">Reference proteome</keyword>
<evidence type="ECO:0000259" key="7">
    <source>
        <dbReference type="PROSITE" id="PS50072"/>
    </source>
</evidence>
<evidence type="ECO:0000256" key="3">
    <source>
        <dbReference type="ARBA" id="ARBA00023110"/>
    </source>
</evidence>
<dbReference type="InterPro" id="IPR020892">
    <property type="entry name" value="Cyclophilin-type_PPIase_CS"/>
</dbReference>
<accession>A0A1B1MW36</accession>
<comment type="function">
    <text evidence="2 5">PPIases accelerate the folding of proteins. It catalyzes the cis-trans isomerization of proline imidic peptide bonds in oligopeptides.</text>
</comment>
<dbReference type="PROSITE" id="PS00170">
    <property type="entry name" value="CSA_PPIASE_1"/>
    <property type="match status" value="1"/>
</dbReference>
<dbReference type="GO" id="GO:0006457">
    <property type="term" value="P:protein folding"/>
    <property type="evidence" value="ECO:0007669"/>
    <property type="project" value="InterPro"/>
</dbReference>
<keyword evidence="4 5" id="KW-0413">Isomerase</keyword>
<comment type="similarity">
    <text evidence="5">Belongs to the cyclophilin-type PPIase family.</text>
</comment>
<dbReference type="PROSITE" id="PS51257">
    <property type="entry name" value="PROKAR_LIPOPROTEIN"/>
    <property type="match status" value="1"/>
</dbReference>
<dbReference type="GO" id="GO:0003755">
    <property type="term" value="F:peptidyl-prolyl cis-trans isomerase activity"/>
    <property type="evidence" value="ECO:0007669"/>
    <property type="project" value="UniProtKB-UniRule"/>
</dbReference>
<dbReference type="Gene3D" id="2.40.100.10">
    <property type="entry name" value="Cyclophilin-like"/>
    <property type="match status" value="1"/>
</dbReference>
<dbReference type="STRING" id="1462996.AWM70_01250"/>
<dbReference type="InterPro" id="IPR044666">
    <property type="entry name" value="Cyclophilin_A-like"/>
</dbReference>
<reference evidence="8 9" key="1">
    <citation type="submission" date="2016-01" db="EMBL/GenBank/DDBJ databases">
        <title>Complete Genome Sequence of Paenibacillus yonginensis DCY84, a novel Plant Growth-Promoting Bacteria with Elicitation of Induced Systemic Resistance.</title>
        <authorList>
            <person name="Kim Y.J."/>
            <person name="Yang D.C."/>
            <person name="Sukweenadhi J."/>
        </authorList>
    </citation>
    <scope>NUCLEOTIDE SEQUENCE [LARGE SCALE GENOMIC DNA]</scope>
    <source>
        <strain evidence="8 9">DCY84</strain>
    </source>
</reference>
<name>A0A1B1MW36_9BACL</name>
<feature type="signal peptide" evidence="5">
    <location>
        <begin position="1"/>
        <end position="23"/>
    </location>
</feature>
<feature type="region of interest" description="Disordered" evidence="6">
    <location>
        <begin position="31"/>
        <end position="92"/>
    </location>
</feature>
<evidence type="ECO:0000313" key="9">
    <source>
        <dbReference type="Proteomes" id="UP000092573"/>
    </source>
</evidence>
<dbReference type="AlphaFoldDB" id="A0A1B1MW36"/>
<gene>
    <name evidence="8" type="ORF">AWM70_01250</name>
</gene>
<feature type="chain" id="PRO_5039751335" description="Peptidyl-prolyl cis-trans isomerase" evidence="5">
    <location>
        <begin position="24"/>
        <end position="263"/>
    </location>
</feature>
<feature type="domain" description="PPIase cyclophilin-type" evidence="7">
    <location>
        <begin position="92"/>
        <end position="235"/>
    </location>
</feature>
<evidence type="ECO:0000256" key="2">
    <source>
        <dbReference type="ARBA" id="ARBA00002388"/>
    </source>
</evidence>
<feature type="compositionally biased region" description="Low complexity" evidence="6">
    <location>
        <begin position="41"/>
        <end position="66"/>
    </location>
</feature>
<dbReference type="PRINTS" id="PR00153">
    <property type="entry name" value="CSAPPISMRASE"/>
</dbReference>
<dbReference type="PROSITE" id="PS50072">
    <property type="entry name" value="CSA_PPIASE_2"/>
    <property type="match status" value="1"/>
</dbReference>
<dbReference type="Proteomes" id="UP000092573">
    <property type="component" value="Chromosome"/>
</dbReference>
<dbReference type="KEGG" id="pyg:AWM70_01250"/>
<dbReference type="PANTHER" id="PTHR45625">
    <property type="entry name" value="PEPTIDYL-PROLYL CIS-TRANS ISOMERASE-RELATED"/>
    <property type="match status" value="1"/>
</dbReference>
<dbReference type="EC" id="5.2.1.8" evidence="5"/>
<dbReference type="PANTHER" id="PTHR45625:SF4">
    <property type="entry name" value="PEPTIDYLPROLYL ISOMERASE DOMAIN AND WD REPEAT-CONTAINING PROTEIN 1"/>
    <property type="match status" value="1"/>
</dbReference>
<evidence type="ECO:0000256" key="5">
    <source>
        <dbReference type="RuleBase" id="RU363019"/>
    </source>
</evidence>
<protein>
    <recommendedName>
        <fullName evidence="5">Peptidyl-prolyl cis-trans isomerase</fullName>
        <shortName evidence="5">PPIase</shortName>
        <ecNumber evidence="5">5.2.1.8</ecNumber>
    </recommendedName>
</protein>
<dbReference type="InterPro" id="IPR029000">
    <property type="entry name" value="Cyclophilin-like_dom_sf"/>
</dbReference>
<evidence type="ECO:0000313" key="8">
    <source>
        <dbReference type="EMBL" id="ANS73379.1"/>
    </source>
</evidence>
<dbReference type="RefSeq" id="WP_068693660.1">
    <property type="nucleotide sequence ID" value="NZ_CP014167.1"/>
</dbReference>
<sequence>MKRRNLFTPALLALMLVFVFALTACGNKPEASNAGNSTQTSGSNASGNAGDSADSSEAPSSEAPASTGPVADDPSKEVQPDPAFTSTDNPVVTIEMKTGNQIQIELYPKAAPNTVNNFISLVQKGFYDGTKFHRVIPGFMIQGGDPQGNGTGGPGYSIAGEFTTNGVKNDLKHTRGVISMARAQDPNSGGSQFFIMVADADYLDGQYAAFGKVIKGMSTVDAIVNLPRDSNDMPADNDLDVMSKVTVDTKGKTYPEPEKVGSN</sequence>
<dbReference type="EMBL" id="CP014167">
    <property type="protein sequence ID" value="ANS73379.1"/>
    <property type="molecule type" value="Genomic_DNA"/>
</dbReference>
<evidence type="ECO:0000256" key="1">
    <source>
        <dbReference type="ARBA" id="ARBA00000971"/>
    </source>
</evidence>
<dbReference type="SUPFAM" id="SSF50891">
    <property type="entry name" value="Cyclophilin-like"/>
    <property type="match status" value="1"/>
</dbReference>
<keyword evidence="3 5" id="KW-0697">Rotamase</keyword>
<organism evidence="8 9">
    <name type="scientific">Paenibacillus yonginensis</name>
    <dbReference type="NCBI Taxonomy" id="1462996"/>
    <lineage>
        <taxon>Bacteria</taxon>
        <taxon>Bacillati</taxon>
        <taxon>Bacillota</taxon>
        <taxon>Bacilli</taxon>
        <taxon>Bacillales</taxon>
        <taxon>Paenibacillaceae</taxon>
        <taxon>Paenibacillus</taxon>
    </lineage>
</organism>
<evidence type="ECO:0000256" key="6">
    <source>
        <dbReference type="SAM" id="MobiDB-lite"/>
    </source>
</evidence>
<dbReference type="CDD" id="cd00317">
    <property type="entry name" value="cyclophilin"/>
    <property type="match status" value="1"/>
</dbReference>
<proteinExistence type="inferred from homology"/>